<dbReference type="SUPFAM" id="SSF160214">
    <property type="entry name" value="FlaG-like"/>
    <property type="match status" value="1"/>
</dbReference>
<dbReference type="InterPro" id="IPR035924">
    <property type="entry name" value="FlaG-like_sf"/>
</dbReference>
<keyword evidence="2" id="KW-1185">Reference proteome</keyword>
<keyword evidence="1" id="KW-0966">Cell projection</keyword>
<dbReference type="InterPro" id="IPR005186">
    <property type="entry name" value="FlaG"/>
</dbReference>
<dbReference type="STRING" id="1121922.GCA_000428905_03433"/>
<reference evidence="2" key="1">
    <citation type="journal article" date="2014" name="Environ. Microbiol.">
        <title>Comparative genomics of the marine bacterial genus Glaciecola reveals the high degree of genomic diversity and genomic characteristic for cold adaptation.</title>
        <authorList>
            <person name="Qin Q.L."/>
            <person name="Xie B.B."/>
            <person name="Yu Y."/>
            <person name="Shu Y.L."/>
            <person name="Rong J.C."/>
            <person name="Zhang Y.J."/>
            <person name="Zhao D.L."/>
            <person name="Chen X.L."/>
            <person name="Zhang X.Y."/>
            <person name="Chen B."/>
            <person name="Zhou B.C."/>
            <person name="Zhang Y.Z."/>
        </authorList>
    </citation>
    <scope>NUCLEOTIDE SEQUENCE [LARGE SCALE GENOMIC DNA]</scope>
    <source>
        <strain evidence="2">ACAM 615</strain>
    </source>
</reference>
<dbReference type="Proteomes" id="UP000006251">
    <property type="component" value="Unassembled WGS sequence"/>
</dbReference>
<dbReference type="Pfam" id="PF03646">
    <property type="entry name" value="FlaG"/>
    <property type="match status" value="1"/>
</dbReference>
<dbReference type="OrthoDB" id="5741693at2"/>
<protein>
    <submittedName>
        <fullName evidence="1">Flagellar protein FlaG</fullName>
    </submittedName>
</protein>
<name>K6ZV09_9ALTE</name>
<dbReference type="RefSeq" id="WP_006008496.1">
    <property type="nucleotide sequence ID" value="NZ_AUAV01000022.1"/>
</dbReference>
<organism evidence="1 2">
    <name type="scientific">Brumicola pallidula DSM 14239 = ACAM 615</name>
    <dbReference type="NCBI Taxonomy" id="1121922"/>
    <lineage>
        <taxon>Bacteria</taxon>
        <taxon>Pseudomonadati</taxon>
        <taxon>Pseudomonadota</taxon>
        <taxon>Gammaproteobacteria</taxon>
        <taxon>Alteromonadales</taxon>
        <taxon>Alteromonadaceae</taxon>
        <taxon>Brumicola</taxon>
    </lineage>
</organism>
<proteinExistence type="predicted"/>
<evidence type="ECO:0000313" key="2">
    <source>
        <dbReference type="Proteomes" id="UP000006251"/>
    </source>
</evidence>
<comment type="caution">
    <text evidence="1">The sequence shown here is derived from an EMBL/GenBank/DDBJ whole genome shotgun (WGS) entry which is preliminary data.</text>
</comment>
<dbReference type="PANTHER" id="PTHR37166">
    <property type="entry name" value="PROTEIN FLAG"/>
    <property type="match status" value="1"/>
</dbReference>
<dbReference type="Gene3D" id="3.30.160.170">
    <property type="entry name" value="FlaG-like"/>
    <property type="match status" value="1"/>
</dbReference>
<dbReference type="AlphaFoldDB" id="K6ZV09"/>
<dbReference type="PANTHER" id="PTHR37166:SF1">
    <property type="entry name" value="PROTEIN FLAG"/>
    <property type="match status" value="1"/>
</dbReference>
<keyword evidence="1" id="KW-0969">Cilium</keyword>
<keyword evidence="1" id="KW-0282">Flagellum</keyword>
<sequence>MDTIIPQAGNNVASQLVKPSGLAVFERIDKVEATDEIKSQNAKTDANIEANAEQNIAEKIAQTTQANASEADRYQREGSVVELNQALLDISEFLQSRNTKLAFSIDEASERPVVTVKDTASGDVIRQIPSEEVLKFAGRINELQSEFGSSVGILLKGQA</sequence>
<accession>K6ZV09</accession>
<evidence type="ECO:0000313" key="1">
    <source>
        <dbReference type="EMBL" id="GAC27170.1"/>
    </source>
</evidence>
<dbReference type="EMBL" id="BAEQ01000007">
    <property type="protein sequence ID" value="GAC27170.1"/>
    <property type="molecule type" value="Genomic_DNA"/>
</dbReference>
<gene>
    <name evidence="1" type="primary">flaG</name>
    <name evidence="1" type="ORF">GPAL_0289</name>
</gene>